<accession>A0A9K3GUN0</accession>
<sequence>MEVAQRRRKAQVTQRHNHHKIAVNLMLDCGAFGANTQLSTFTRFRFMLLMMNGSKTLFCHMMLSCV</sequence>
<dbReference type="AlphaFoldDB" id="A0A9K3GUN0"/>
<gene>
    <name evidence="1" type="ORF">HanXRQr2_Chr17g0798031</name>
</gene>
<dbReference type="EMBL" id="MNCJ02000332">
    <property type="protein sequence ID" value="KAF5755034.1"/>
    <property type="molecule type" value="Genomic_DNA"/>
</dbReference>
<name>A0A9K3GUN0_HELAN</name>
<reference evidence="1" key="2">
    <citation type="submission" date="2020-06" db="EMBL/GenBank/DDBJ databases">
        <title>Helianthus annuus Genome sequencing and assembly Release 2.</title>
        <authorList>
            <person name="Gouzy J."/>
            <person name="Langlade N."/>
            <person name="Munos S."/>
        </authorList>
    </citation>
    <scope>NUCLEOTIDE SEQUENCE</scope>
    <source>
        <tissue evidence="1">Leaves</tissue>
    </source>
</reference>
<comment type="caution">
    <text evidence="1">The sequence shown here is derived from an EMBL/GenBank/DDBJ whole genome shotgun (WGS) entry which is preliminary data.</text>
</comment>
<dbReference type="Gramene" id="mRNA:HanXRQr2_Chr17g0798031">
    <property type="protein sequence ID" value="mRNA:HanXRQr2_Chr17g0798031"/>
    <property type="gene ID" value="HanXRQr2_Chr17g0798031"/>
</dbReference>
<protein>
    <submittedName>
        <fullName evidence="1">Uncharacterized protein</fullName>
    </submittedName>
</protein>
<keyword evidence="2" id="KW-1185">Reference proteome</keyword>
<reference evidence="1" key="1">
    <citation type="journal article" date="2017" name="Nature">
        <title>The sunflower genome provides insights into oil metabolism, flowering and Asterid evolution.</title>
        <authorList>
            <person name="Badouin H."/>
            <person name="Gouzy J."/>
            <person name="Grassa C.J."/>
            <person name="Murat F."/>
            <person name="Staton S.E."/>
            <person name="Cottret L."/>
            <person name="Lelandais-Briere C."/>
            <person name="Owens G.L."/>
            <person name="Carrere S."/>
            <person name="Mayjonade B."/>
            <person name="Legrand L."/>
            <person name="Gill N."/>
            <person name="Kane N.C."/>
            <person name="Bowers J.E."/>
            <person name="Hubner S."/>
            <person name="Bellec A."/>
            <person name="Berard A."/>
            <person name="Berges H."/>
            <person name="Blanchet N."/>
            <person name="Boniface M.C."/>
            <person name="Brunel D."/>
            <person name="Catrice O."/>
            <person name="Chaidir N."/>
            <person name="Claudel C."/>
            <person name="Donnadieu C."/>
            <person name="Faraut T."/>
            <person name="Fievet G."/>
            <person name="Helmstetter N."/>
            <person name="King M."/>
            <person name="Knapp S.J."/>
            <person name="Lai Z."/>
            <person name="Le Paslier M.C."/>
            <person name="Lippi Y."/>
            <person name="Lorenzon L."/>
            <person name="Mandel J.R."/>
            <person name="Marage G."/>
            <person name="Marchand G."/>
            <person name="Marquand E."/>
            <person name="Bret-Mestries E."/>
            <person name="Morien E."/>
            <person name="Nambeesan S."/>
            <person name="Nguyen T."/>
            <person name="Pegot-Espagnet P."/>
            <person name="Pouilly N."/>
            <person name="Raftis F."/>
            <person name="Sallet E."/>
            <person name="Schiex T."/>
            <person name="Thomas J."/>
            <person name="Vandecasteele C."/>
            <person name="Vares D."/>
            <person name="Vear F."/>
            <person name="Vautrin S."/>
            <person name="Crespi M."/>
            <person name="Mangin B."/>
            <person name="Burke J.M."/>
            <person name="Salse J."/>
            <person name="Munos S."/>
            <person name="Vincourt P."/>
            <person name="Rieseberg L.H."/>
            <person name="Langlade N.B."/>
        </authorList>
    </citation>
    <scope>NUCLEOTIDE SEQUENCE</scope>
    <source>
        <tissue evidence="1">Leaves</tissue>
    </source>
</reference>
<proteinExistence type="predicted"/>
<evidence type="ECO:0000313" key="2">
    <source>
        <dbReference type="Proteomes" id="UP000215914"/>
    </source>
</evidence>
<dbReference type="Proteomes" id="UP000215914">
    <property type="component" value="Unassembled WGS sequence"/>
</dbReference>
<evidence type="ECO:0000313" key="1">
    <source>
        <dbReference type="EMBL" id="KAF5755034.1"/>
    </source>
</evidence>
<organism evidence="1 2">
    <name type="scientific">Helianthus annuus</name>
    <name type="common">Common sunflower</name>
    <dbReference type="NCBI Taxonomy" id="4232"/>
    <lineage>
        <taxon>Eukaryota</taxon>
        <taxon>Viridiplantae</taxon>
        <taxon>Streptophyta</taxon>
        <taxon>Embryophyta</taxon>
        <taxon>Tracheophyta</taxon>
        <taxon>Spermatophyta</taxon>
        <taxon>Magnoliopsida</taxon>
        <taxon>eudicotyledons</taxon>
        <taxon>Gunneridae</taxon>
        <taxon>Pentapetalae</taxon>
        <taxon>asterids</taxon>
        <taxon>campanulids</taxon>
        <taxon>Asterales</taxon>
        <taxon>Asteraceae</taxon>
        <taxon>Asteroideae</taxon>
        <taxon>Heliantheae alliance</taxon>
        <taxon>Heliantheae</taxon>
        <taxon>Helianthus</taxon>
    </lineage>
</organism>